<evidence type="ECO:0000313" key="1">
    <source>
        <dbReference type="EMBL" id="KAF3446122.1"/>
    </source>
</evidence>
<dbReference type="InterPro" id="IPR012876">
    <property type="entry name" value="DUF1677_pln"/>
</dbReference>
<keyword evidence="2" id="KW-1185">Reference proteome</keyword>
<dbReference type="EMBL" id="VOIH02000005">
    <property type="protein sequence ID" value="KAF3446122.1"/>
    <property type="molecule type" value="Genomic_DNA"/>
</dbReference>
<dbReference type="Pfam" id="PF07911">
    <property type="entry name" value="DUF1677"/>
    <property type="match status" value="1"/>
</dbReference>
<organism evidence="1 2">
    <name type="scientific">Rhamnella rubrinervis</name>
    <dbReference type="NCBI Taxonomy" id="2594499"/>
    <lineage>
        <taxon>Eukaryota</taxon>
        <taxon>Viridiplantae</taxon>
        <taxon>Streptophyta</taxon>
        <taxon>Embryophyta</taxon>
        <taxon>Tracheophyta</taxon>
        <taxon>Spermatophyta</taxon>
        <taxon>Magnoliopsida</taxon>
        <taxon>eudicotyledons</taxon>
        <taxon>Gunneridae</taxon>
        <taxon>Pentapetalae</taxon>
        <taxon>rosids</taxon>
        <taxon>fabids</taxon>
        <taxon>Rosales</taxon>
        <taxon>Rhamnaceae</taxon>
        <taxon>rhamnoid group</taxon>
        <taxon>Rhamneae</taxon>
        <taxon>Rhamnella</taxon>
    </lineage>
</organism>
<dbReference type="OrthoDB" id="1911663at2759"/>
<name>A0A8K0MHL2_9ROSA</name>
<proteinExistence type="predicted"/>
<sequence>MAPDNLQAMANGIVVARCYCCGLTEECTFSYIARVRERFGGRWICGLCTEAVNEEALRLDVCIEQAVNQHMKFRQQFKSSNPPAKATEDLILVMKQVLRRSLDVPGGNQSCRPLSRAKSCFATMAKK</sequence>
<accession>A0A8K0MHL2</accession>
<evidence type="ECO:0000313" key="2">
    <source>
        <dbReference type="Proteomes" id="UP000796880"/>
    </source>
</evidence>
<dbReference type="PANTHER" id="PTHR33108">
    <property type="entry name" value="OS01G0745000 PROTEIN"/>
    <property type="match status" value="1"/>
</dbReference>
<reference evidence="1" key="1">
    <citation type="submission" date="2020-03" db="EMBL/GenBank/DDBJ databases">
        <title>A high-quality chromosome-level genome assembly of a woody plant with both climbing and erect habits, Rhamnella rubrinervis.</title>
        <authorList>
            <person name="Lu Z."/>
            <person name="Yang Y."/>
            <person name="Zhu X."/>
            <person name="Sun Y."/>
        </authorList>
    </citation>
    <scope>NUCLEOTIDE SEQUENCE</scope>
    <source>
        <strain evidence="1">BYM</strain>
        <tissue evidence="1">Leaf</tissue>
    </source>
</reference>
<protein>
    <submittedName>
        <fullName evidence="1">Uncharacterized protein</fullName>
    </submittedName>
</protein>
<gene>
    <name evidence="1" type="ORF">FNV43_RR11301</name>
</gene>
<dbReference type="Proteomes" id="UP000796880">
    <property type="component" value="Unassembled WGS sequence"/>
</dbReference>
<comment type="caution">
    <text evidence="1">The sequence shown here is derived from an EMBL/GenBank/DDBJ whole genome shotgun (WGS) entry which is preliminary data.</text>
</comment>
<dbReference type="AlphaFoldDB" id="A0A8K0MHL2"/>
<dbReference type="PANTHER" id="PTHR33108:SF85">
    <property type="entry name" value="DUF1677 FAMILY PROTEIN"/>
    <property type="match status" value="1"/>
</dbReference>